<proteinExistence type="predicted"/>
<keyword evidence="1" id="KW-1133">Transmembrane helix</keyword>
<sequence>MQMLVVAIVLSICGLLSSFILIGIFPSIISFCLSIYCLSKEKTINTVRALLMSLVGILVPIIMYLNTFGLHLPYDKGEGYGTFKQILYDNYSNFGFDMSFMVKDYKTIDEQVAATAATSDDGIYYVSDGVVQEEAGYNEIVTTEADSSESSLDNSKYPESIFESFEDIEKEYETTAKSTEIGASDDDMPSYGGLPVGTLIVAQYFREDDHNCNPVLVLQNKTGNLCRYECMFTARDKDGNEIATSERTSEVVPDGAKFVIEGRFDKSELGGTLPSMYEFTISKRTPYEKDVTQDVYVYTKIDGNSVILAAENPTSLKVKVDAYVLFFDGDELVDCIWLIPSNRDEVCITPGSVATIKGDAYYRFDRIETYYTAYEAVETR</sequence>
<dbReference type="RefSeq" id="WP_072701825.1">
    <property type="nucleotide sequence ID" value="NZ_FRDH01000004.1"/>
</dbReference>
<gene>
    <name evidence="2" type="ORF">SAMN02745247_01202</name>
</gene>
<evidence type="ECO:0000313" key="3">
    <source>
        <dbReference type="Proteomes" id="UP000184097"/>
    </source>
</evidence>
<keyword evidence="1" id="KW-0472">Membrane</keyword>
<reference evidence="2 3" key="1">
    <citation type="submission" date="2016-12" db="EMBL/GenBank/DDBJ databases">
        <authorList>
            <person name="Song W.-J."/>
            <person name="Kurnit D.M."/>
        </authorList>
    </citation>
    <scope>NUCLEOTIDE SEQUENCE [LARGE SCALE GENOMIC DNA]</scope>
    <source>
        <strain evidence="2 3">DSM 14810</strain>
    </source>
</reference>
<evidence type="ECO:0000313" key="2">
    <source>
        <dbReference type="EMBL" id="SHN54296.1"/>
    </source>
</evidence>
<dbReference type="AlphaFoldDB" id="A0A1M7S757"/>
<protein>
    <submittedName>
        <fullName evidence="2">Uncharacterized protein</fullName>
    </submittedName>
</protein>
<feature type="transmembrane region" description="Helical" evidence="1">
    <location>
        <begin position="6"/>
        <end position="38"/>
    </location>
</feature>
<dbReference type="Proteomes" id="UP000184097">
    <property type="component" value="Unassembled WGS sequence"/>
</dbReference>
<dbReference type="EMBL" id="FRDH01000004">
    <property type="protein sequence ID" value="SHN54296.1"/>
    <property type="molecule type" value="Genomic_DNA"/>
</dbReference>
<organism evidence="2 3">
    <name type="scientific">Butyrivibrio hungatei DSM 14810</name>
    <dbReference type="NCBI Taxonomy" id="1121132"/>
    <lineage>
        <taxon>Bacteria</taxon>
        <taxon>Bacillati</taxon>
        <taxon>Bacillota</taxon>
        <taxon>Clostridia</taxon>
        <taxon>Lachnospirales</taxon>
        <taxon>Lachnospiraceae</taxon>
        <taxon>Butyrivibrio</taxon>
    </lineage>
</organism>
<accession>A0A1M7S757</accession>
<evidence type="ECO:0000256" key="1">
    <source>
        <dbReference type="SAM" id="Phobius"/>
    </source>
</evidence>
<feature type="transmembrane region" description="Helical" evidence="1">
    <location>
        <begin position="50"/>
        <end position="74"/>
    </location>
</feature>
<keyword evidence="1" id="KW-0812">Transmembrane</keyword>
<name>A0A1M7S757_9FIRM</name>